<gene>
    <name evidence="2" type="ORF">PG2002B_1071</name>
</gene>
<reference evidence="2 3" key="1">
    <citation type="submission" date="2018-12" db="EMBL/GenBank/DDBJ databases">
        <title>Unveiling genomic diversity among members of the Bifidobacterium pseudolongum species, a widely distributed gut commensal of the animal kingdom.</title>
        <authorList>
            <person name="Lugli G.A."/>
            <person name="Duranti S."/>
            <person name="Albert K."/>
            <person name="Mancabelli L."/>
            <person name="Napoli S."/>
            <person name="Viappiani A."/>
            <person name="Anzalone R."/>
            <person name="Longhi G."/>
            <person name="Milani C."/>
            <person name="Turroni F."/>
            <person name="Alessandri G."/>
            <person name="Sela D.A."/>
            <person name="Van Sinderen D."/>
            <person name="Ventura M."/>
        </authorList>
    </citation>
    <scope>NUCLEOTIDE SEQUENCE [LARGE SCALE GENOMIC DNA]</scope>
    <source>
        <strain evidence="2 3">2002B</strain>
    </source>
</reference>
<feature type="compositionally biased region" description="Polar residues" evidence="1">
    <location>
        <begin position="145"/>
        <end position="158"/>
    </location>
</feature>
<dbReference type="AlphaFoldDB" id="A0AB37X526"/>
<evidence type="ECO:0000256" key="1">
    <source>
        <dbReference type="SAM" id="MobiDB-lite"/>
    </source>
</evidence>
<evidence type="ECO:0000313" key="2">
    <source>
        <dbReference type="EMBL" id="RYQ37194.1"/>
    </source>
</evidence>
<dbReference type="Proteomes" id="UP000292655">
    <property type="component" value="Unassembled WGS sequence"/>
</dbReference>
<feature type="region of interest" description="Disordered" evidence="1">
    <location>
        <begin position="113"/>
        <end position="197"/>
    </location>
</feature>
<name>A0AB37X526_9BIFI</name>
<protein>
    <submittedName>
        <fullName evidence="2">Replication initiation protein</fullName>
    </submittedName>
</protein>
<evidence type="ECO:0000313" key="3">
    <source>
        <dbReference type="Proteomes" id="UP000292655"/>
    </source>
</evidence>
<sequence>MSLDSMHWGLYKAGPAIDDSNAFRVLLRLADETDPDGRNAFPSAQTIADDIGSCVRTVYSKLRWLERVGLIRRGDQRSAAYLPKRHRPTVWDLAVELDTPDKVRAAIDDNEQARHAKIAGHTTIADPADTGRHTTADPSPRPASDLQTDLQSDLQATCNHVADDPYKPNNPITQQTVRPRETRTTQAAQSDGRTGIEKTRRERFEHWQPGDKAIAKATQLHADLDSELEKFRTVVTDNGKYPPCPEKSFLRWLDSGARRGLLDKLPTQRPSDQPADTTHRHTLGCQHVLDLLTPHESQFDHEGGRGSNPWISARSHLADLLNQGTTPDAALADILQEVAA</sequence>
<dbReference type="Pfam" id="PF13730">
    <property type="entry name" value="HTH_36"/>
    <property type="match status" value="1"/>
</dbReference>
<dbReference type="RefSeq" id="WP_165366042.1">
    <property type="nucleotide sequence ID" value="NZ_RYUX01000011.1"/>
</dbReference>
<proteinExistence type="predicted"/>
<accession>A0AB37X526</accession>
<comment type="caution">
    <text evidence="2">The sequence shown here is derived from an EMBL/GenBank/DDBJ whole genome shotgun (WGS) entry which is preliminary data.</text>
</comment>
<dbReference type="EMBL" id="RYUX01000011">
    <property type="protein sequence ID" value="RYQ37194.1"/>
    <property type="molecule type" value="Genomic_DNA"/>
</dbReference>
<organism evidence="2 3">
    <name type="scientific">Bifidobacterium pseudolongum subsp. globosum</name>
    <dbReference type="NCBI Taxonomy" id="1690"/>
    <lineage>
        <taxon>Bacteria</taxon>
        <taxon>Bacillati</taxon>
        <taxon>Actinomycetota</taxon>
        <taxon>Actinomycetes</taxon>
        <taxon>Bifidobacteriales</taxon>
        <taxon>Bifidobacteriaceae</taxon>
        <taxon>Bifidobacterium</taxon>
    </lineage>
</organism>